<keyword evidence="5" id="KW-0963">Cytoplasm</keyword>
<dbReference type="PANTHER" id="PTHR11579">
    <property type="entry name" value="PROTEIN-L-ISOASPARTATE O-METHYLTRANSFERASE"/>
    <property type="match status" value="1"/>
</dbReference>
<dbReference type="SUPFAM" id="SSF53335">
    <property type="entry name" value="S-adenosyl-L-methionine-dependent methyltransferases"/>
    <property type="match status" value="1"/>
</dbReference>
<keyword evidence="7 12" id="KW-0808">Transferase</keyword>
<evidence type="ECO:0000256" key="4">
    <source>
        <dbReference type="ARBA" id="ARBA00013346"/>
    </source>
</evidence>
<accession>A0A223S0K1</accession>
<evidence type="ECO:0000256" key="3">
    <source>
        <dbReference type="ARBA" id="ARBA00011890"/>
    </source>
</evidence>
<dbReference type="InterPro" id="IPR029063">
    <property type="entry name" value="SAM-dependent_MTases_sf"/>
</dbReference>
<sequence>MITAAQRHAALIDSLIQSGELVDDRLIAAFRATPRHLFIPEVGALTVHGTVLDARTSPEAWLAAVYSDDAIITQVDDGDPTRRRHLPTSSSSAPTIMARMLEAADLGDGQRVLEIGTGTGWNAALLAARLGDTNVTSVEVDPAVLAGARSALAAAGRSPATHLRDGALGYPPGAPYDRTIATCSVTRVPRAWIEQTRVGGLVVTPWTAMEGAGVLAPLTVAEDGSASGHFRGGLGFMLLRSQRMPDVPPHGLDAEPDETRVVDEDVISPLTEFATAFPITFMVPSWRMGLRSMGTGMGLWLSATDGPSWARVYPYGDEWAVEQGGPRSLWDEVERATAEWGALGAPDHDRFGLTVAPDERHRLWLDTPDGPGWDFVLPDR</sequence>
<evidence type="ECO:0000313" key="13">
    <source>
        <dbReference type="Proteomes" id="UP000215005"/>
    </source>
</evidence>
<keyword evidence="6 12" id="KW-0489">Methyltransferase</keyword>
<dbReference type="PANTHER" id="PTHR11579:SF0">
    <property type="entry name" value="PROTEIN-L-ISOASPARTATE(D-ASPARTATE) O-METHYLTRANSFERASE"/>
    <property type="match status" value="1"/>
</dbReference>
<protein>
    <recommendedName>
        <fullName evidence="4">Protein-L-isoaspartate O-methyltransferase</fullName>
        <ecNumber evidence="3">2.1.1.77</ecNumber>
    </recommendedName>
    <alternativeName>
        <fullName evidence="11">L-isoaspartyl protein carboxyl methyltransferase</fullName>
    </alternativeName>
    <alternativeName>
        <fullName evidence="9">Protein L-isoaspartyl methyltransferase</fullName>
    </alternativeName>
    <alternativeName>
        <fullName evidence="10">Protein-beta-aspartate methyltransferase</fullName>
    </alternativeName>
</protein>
<dbReference type="OrthoDB" id="4035289at2"/>
<dbReference type="Proteomes" id="UP000215005">
    <property type="component" value="Chromosome"/>
</dbReference>
<reference evidence="12 13" key="1">
    <citation type="submission" date="2017-08" db="EMBL/GenBank/DDBJ databases">
        <title>The complete genome sequence of Nocardiopsis gilva YIM 90087.</title>
        <authorList>
            <person name="Yin M."/>
            <person name="Tang S."/>
        </authorList>
    </citation>
    <scope>NUCLEOTIDE SEQUENCE [LARGE SCALE GENOMIC DNA]</scope>
    <source>
        <strain evidence="12 13">YIM 90087</strain>
    </source>
</reference>
<gene>
    <name evidence="12" type="ORF">CDO52_01610</name>
</gene>
<evidence type="ECO:0000256" key="6">
    <source>
        <dbReference type="ARBA" id="ARBA00022603"/>
    </source>
</evidence>
<dbReference type="InterPro" id="IPR000682">
    <property type="entry name" value="PCMT"/>
</dbReference>
<evidence type="ECO:0000256" key="5">
    <source>
        <dbReference type="ARBA" id="ARBA00022490"/>
    </source>
</evidence>
<dbReference type="GO" id="GO:0004719">
    <property type="term" value="F:protein-L-isoaspartate (D-aspartate) O-methyltransferase activity"/>
    <property type="evidence" value="ECO:0007669"/>
    <property type="project" value="UniProtKB-EC"/>
</dbReference>
<organism evidence="12 13">
    <name type="scientific">Nocardiopsis gilva YIM 90087</name>
    <dbReference type="NCBI Taxonomy" id="1235441"/>
    <lineage>
        <taxon>Bacteria</taxon>
        <taxon>Bacillati</taxon>
        <taxon>Actinomycetota</taxon>
        <taxon>Actinomycetes</taxon>
        <taxon>Streptosporangiales</taxon>
        <taxon>Nocardiopsidaceae</taxon>
        <taxon>Nocardiopsis</taxon>
    </lineage>
</organism>
<dbReference type="GO" id="GO:0032259">
    <property type="term" value="P:methylation"/>
    <property type="evidence" value="ECO:0007669"/>
    <property type="project" value="UniProtKB-KW"/>
</dbReference>
<keyword evidence="13" id="KW-1185">Reference proteome</keyword>
<dbReference type="GO" id="GO:0005737">
    <property type="term" value="C:cytoplasm"/>
    <property type="evidence" value="ECO:0007669"/>
    <property type="project" value="UniProtKB-SubCell"/>
</dbReference>
<name>A0A223S0K1_9ACTN</name>
<evidence type="ECO:0000256" key="9">
    <source>
        <dbReference type="ARBA" id="ARBA00030757"/>
    </source>
</evidence>
<keyword evidence="8" id="KW-0949">S-adenosyl-L-methionine</keyword>
<dbReference type="Pfam" id="PF01135">
    <property type="entry name" value="PCMT"/>
    <property type="match status" value="1"/>
</dbReference>
<dbReference type="Gene3D" id="3.40.50.150">
    <property type="entry name" value="Vaccinia Virus protein VP39"/>
    <property type="match status" value="1"/>
</dbReference>
<dbReference type="CDD" id="cd02440">
    <property type="entry name" value="AdoMet_MTases"/>
    <property type="match status" value="1"/>
</dbReference>
<evidence type="ECO:0000256" key="11">
    <source>
        <dbReference type="ARBA" id="ARBA00031350"/>
    </source>
</evidence>
<dbReference type="RefSeq" id="WP_017620507.1">
    <property type="nucleotide sequence ID" value="NZ_ANBG01000329.1"/>
</dbReference>
<evidence type="ECO:0000256" key="7">
    <source>
        <dbReference type="ARBA" id="ARBA00022679"/>
    </source>
</evidence>
<proteinExistence type="inferred from homology"/>
<evidence type="ECO:0000256" key="1">
    <source>
        <dbReference type="ARBA" id="ARBA00004496"/>
    </source>
</evidence>
<comment type="subcellular location">
    <subcellularLocation>
        <location evidence="1">Cytoplasm</location>
    </subcellularLocation>
</comment>
<evidence type="ECO:0000256" key="8">
    <source>
        <dbReference type="ARBA" id="ARBA00022691"/>
    </source>
</evidence>
<evidence type="ECO:0000313" key="12">
    <source>
        <dbReference type="EMBL" id="ASU81665.1"/>
    </source>
</evidence>
<evidence type="ECO:0000256" key="10">
    <source>
        <dbReference type="ARBA" id="ARBA00031323"/>
    </source>
</evidence>
<dbReference type="EC" id="2.1.1.77" evidence="3"/>
<dbReference type="AlphaFoldDB" id="A0A223S0K1"/>
<comment type="similarity">
    <text evidence="2">Belongs to the methyltransferase superfamily. L-isoaspartyl/D-aspartyl protein methyltransferase family.</text>
</comment>
<evidence type="ECO:0000256" key="2">
    <source>
        <dbReference type="ARBA" id="ARBA00005369"/>
    </source>
</evidence>
<dbReference type="KEGG" id="ngv:CDO52_01610"/>
<dbReference type="EMBL" id="CP022753">
    <property type="protein sequence ID" value="ASU81665.1"/>
    <property type="molecule type" value="Genomic_DNA"/>
</dbReference>